<comment type="cofactor">
    <cofactor evidence="2">
        <name>FAD</name>
        <dbReference type="ChEBI" id="CHEBI:57692"/>
    </cofactor>
</comment>
<comment type="caution">
    <text evidence="16">The sequence shown here is derived from an EMBL/GenBank/DDBJ whole genome shotgun (WGS) entry which is preliminary data.</text>
</comment>
<dbReference type="GO" id="GO:0005829">
    <property type="term" value="C:cytosol"/>
    <property type="evidence" value="ECO:0007669"/>
    <property type="project" value="TreeGrafter"/>
</dbReference>
<dbReference type="InterPro" id="IPR017938">
    <property type="entry name" value="Riboflavin_synthase-like_b-brl"/>
</dbReference>
<dbReference type="Pfam" id="PF00175">
    <property type="entry name" value="NAD_binding_1"/>
    <property type="match status" value="1"/>
</dbReference>
<keyword evidence="10" id="KW-0486">Methionine biosynthesis</keyword>
<dbReference type="Pfam" id="PF00258">
    <property type="entry name" value="Flavodoxin_1"/>
    <property type="match status" value="1"/>
</dbReference>
<protein>
    <recommendedName>
        <fullName evidence="12">Methionine synthase reductase</fullName>
        <ecNumber evidence="11">1.16.1.8</ecNumber>
    </recommendedName>
</protein>
<evidence type="ECO:0000256" key="7">
    <source>
        <dbReference type="ARBA" id="ARBA00022827"/>
    </source>
</evidence>
<dbReference type="InterPro" id="IPR023173">
    <property type="entry name" value="NADPH_Cyt_P450_Rdtase_alpha"/>
</dbReference>
<evidence type="ECO:0000256" key="1">
    <source>
        <dbReference type="ARBA" id="ARBA00001917"/>
    </source>
</evidence>
<dbReference type="Gene3D" id="2.40.30.10">
    <property type="entry name" value="Translation factors"/>
    <property type="match status" value="1"/>
</dbReference>
<dbReference type="EC" id="1.16.1.8" evidence="11"/>
<dbReference type="Pfam" id="PF00667">
    <property type="entry name" value="FAD_binding_1"/>
    <property type="match status" value="1"/>
</dbReference>
<dbReference type="InterPro" id="IPR039261">
    <property type="entry name" value="FNR_nucleotide-bd"/>
</dbReference>
<evidence type="ECO:0000313" key="17">
    <source>
        <dbReference type="Proteomes" id="UP001347796"/>
    </source>
</evidence>
<evidence type="ECO:0000256" key="3">
    <source>
        <dbReference type="ARBA" id="ARBA00022605"/>
    </source>
</evidence>
<dbReference type="Gene3D" id="3.40.50.80">
    <property type="entry name" value="Nucleotide-binding domain of ferredoxin-NADP reductase (FNR) module"/>
    <property type="match status" value="1"/>
</dbReference>
<dbReference type="GO" id="GO:0030586">
    <property type="term" value="F:[methionine synthase] reductase (NADPH) activity"/>
    <property type="evidence" value="ECO:0007669"/>
    <property type="project" value="UniProtKB-EC"/>
</dbReference>
<dbReference type="Gene3D" id="3.40.50.360">
    <property type="match status" value="1"/>
</dbReference>
<dbReference type="GO" id="GO:0050667">
    <property type="term" value="P:homocysteine metabolic process"/>
    <property type="evidence" value="ECO:0007669"/>
    <property type="project" value="TreeGrafter"/>
</dbReference>
<dbReference type="SUPFAM" id="SSF52218">
    <property type="entry name" value="Flavoproteins"/>
    <property type="match status" value="1"/>
</dbReference>
<evidence type="ECO:0000259" key="15">
    <source>
        <dbReference type="PROSITE" id="PS51384"/>
    </source>
</evidence>
<dbReference type="CDD" id="cd06203">
    <property type="entry name" value="methionine_synthase_red"/>
    <property type="match status" value="1"/>
</dbReference>
<keyword evidence="9" id="KW-0560">Oxidoreductase</keyword>
<dbReference type="PROSITE" id="PS50902">
    <property type="entry name" value="FLAVODOXIN_LIKE"/>
    <property type="match status" value="1"/>
</dbReference>
<evidence type="ECO:0000256" key="8">
    <source>
        <dbReference type="ARBA" id="ARBA00022857"/>
    </source>
</evidence>
<evidence type="ECO:0000256" key="12">
    <source>
        <dbReference type="ARBA" id="ARBA00040659"/>
    </source>
</evidence>
<dbReference type="InterPro" id="IPR017927">
    <property type="entry name" value="FAD-bd_FR_type"/>
</dbReference>
<gene>
    <name evidence="16" type="ORF">SNE40_009896</name>
</gene>
<dbReference type="GO" id="GO:0010181">
    <property type="term" value="F:FMN binding"/>
    <property type="evidence" value="ECO:0007669"/>
    <property type="project" value="InterPro"/>
</dbReference>
<dbReference type="GO" id="GO:0009086">
    <property type="term" value="P:methionine biosynthetic process"/>
    <property type="evidence" value="ECO:0007669"/>
    <property type="project" value="UniProtKB-KW"/>
</dbReference>
<dbReference type="PRINTS" id="PR00371">
    <property type="entry name" value="FPNCR"/>
</dbReference>
<dbReference type="InterPro" id="IPR008254">
    <property type="entry name" value="Flavodoxin/NO_synth"/>
</dbReference>
<dbReference type="Proteomes" id="UP001347796">
    <property type="component" value="Unassembled WGS sequence"/>
</dbReference>
<feature type="compositionally biased region" description="Low complexity" evidence="13">
    <location>
        <begin position="230"/>
        <end position="247"/>
    </location>
</feature>
<dbReference type="SUPFAM" id="SSF63380">
    <property type="entry name" value="Riboflavin synthase domain-like"/>
    <property type="match status" value="1"/>
</dbReference>
<dbReference type="InterPro" id="IPR003097">
    <property type="entry name" value="CysJ-like_FAD-binding"/>
</dbReference>
<dbReference type="InterPro" id="IPR001709">
    <property type="entry name" value="Flavoprot_Pyr_Nucl_cyt_Rdtase"/>
</dbReference>
<dbReference type="InterPro" id="IPR001433">
    <property type="entry name" value="OxRdtase_FAD/NAD-bd"/>
</dbReference>
<reference evidence="16 17" key="1">
    <citation type="submission" date="2024-01" db="EMBL/GenBank/DDBJ databases">
        <title>The genome of the rayed Mediterranean limpet Patella caerulea (Linnaeus, 1758).</title>
        <authorList>
            <person name="Anh-Thu Weber A."/>
            <person name="Halstead-Nussloch G."/>
        </authorList>
    </citation>
    <scope>NUCLEOTIDE SEQUENCE [LARGE SCALE GENOMIC DNA]</scope>
    <source>
        <strain evidence="16">AATW-2023a</strain>
        <tissue evidence="16">Whole specimen</tissue>
    </source>
</reference>
<evidence type="ECO:0000256" key="9">
    <source>
        <dbReference type="ARBA" id="ARBA00023002"/>
    </source>
</evidence>
<dbReference type="PRINTS" id="PR00369">
    <property type="entry name" value="FLAVODOXIN"/>
</dbReference>
<name>A0AAN8JWN7_PATCE</name>
<evidence type="ECO:0000256" key="13">
    <source>
        <dbReference type="SAM" id="MobiDB-lite"/>
    </source>
</evidence>
<accession>A0AAN8JWN7</accession>
<evidence type="ECO:0000256" key="11">
    <source>
        <dbReference type="ARBA" id="ARBA00039088"/>
    </source>
</evidence>
<comment type="cofactor">
    <cofactor evidence="1">
        <name>FMN</name>
        <dbReference type="ChEBI" id="CHEBI:58210"/>
    </cofactor>
</comment>
<dbReference type="InterPro" id="IPR029039">
    <property type="entry name" value="Flavoprotein-like_sf"/>
</dbReference>
<sequence>MPINTKNQFLLLYGSQTGQAKAIAEEIADKAGNHGLHADIHCLSQTEKTFNLEKENCAVFVVSTTGEGDAPDTASKFLRRLRKKTLPNDYLCKLSYTLLGLGDTNYTNFCNCGKTLNKRILELGGKLFYNPGWADDGVGLEIVVEPWLDNLFESLKKQLHISSVPTDTIMDITASNTNSNQGEILDPLEKNTDLNTVVNLQMTDNDSHLDNIASNADKTITEQDSDLTQDSSRNNSSINSDIGSENDPNTIPCLTSSVPPLSYSDLTLPAMPPSYIHATFDENHTINLTDLPRQNGYPFPSANSDVRVVAISSATILTSNDAVKKTLKIGLDIKNSGITYEPGDSVSIICPNNEHEVKDLLQRLNVLEKADTTVNLSIIPDTKKRRAVVPPHIPEQATLRHIFLTCIDIREPPKKALLRVFVEHASHPREKRRLQELCSKQGSNDYSQFIREQSLSIMDILRTFPSCHPPLHSILEHTSRLKPRPYSACSAPSSCPDRLEFVFNVLEIPEGNGRHTARQGVCTGWLDNITKSIQTNNEDLNSQISSLSLNEDIQIPIFTRTNQHFRPPTDLSCPVIFIGPGTGVAPFIGFLLERQKHKQSLAEDTTYGETWLFYGCRNKDKDYLFKQKLEDFQSSRTLNKLCVCFSRDEQPENSPRYVQDFLLQETDAISKLIKTEKLLIYVCGDAKNMAKDVNEAFVKIIKSKMGLSEEEAKNYLMKMRLHRRYFEDVWT</sequence>
<feature type="domain" description="FAD-binding FR-type" evidence="15">
    <location>
        <begin position="304"/>
        <end position="568"/>
    </location>
</feature>
<keyword evidence="7" id="KW-0274">FAD</keyword>
<dbReference type="FunFam" id="3.40.50.360:FF:000059">
    <property type="entry name" value="5-methyltetrahydrofolate-homocysteine methyltransferase reductase"/>
    <property type="match status" value="1"/>
</dbReference>
<keyword evidence="17" id="KW-1185">Reference proteome</keyword>
<dbReference type="PANTHER" id="PTHR19384">
    <property type="entry name" value="NITRIC OXIDE SYNTHASE-RELATED"/>
    <property type="match status" value="1"/>
</dbReference>
<keyword evidence="3" id="KW-0028">Amino-acid biosynthesis</keyword>
<dbReference type="AlphaFoldDB" id="A0AAN8JWN7"/>
<keyword evidence="6" id="KW-0949">S-adenosyl-L-methionine</keyword>
<evidence type="ECO:0000256" key="4">
    <source>
        <dbReference type="ARBA" id="ARBA00022630"/>
    </source>
</evidence>
<keyword evidence="4" id="KW-0285">Flavoprotein</keyword>
<dbReference type="InterPro" id="IPR001094">
    <property type="entry name" value="Flavdoxin-like"/>
</dbReference>
<dbReference type="SUPFAM" id="SSF52343">
    <property type="entry name" value="Ferredoxin reductase-like, C-terminal NADP-linked domain"/>
    <property type="match status" value="1"/>
</dbReference>
<dbReference type="EMBL" id="JAZGQO010000007">
    <property type="protein sequence ID" value="KAK6182148.1"/>
    <property type="molecule type" value="Genomic_DNA"/>
</dbReference>
<dbReference type="FunFam" id="1.20.990.10:FF:000007">
    <property type="entry name" value="Methionine synthase reductase"/>
    <property type="match status" value="1"/>
</dbReference>
<evidence type="ECO:0000256" key="10">
    <source>
        <dbReference type="ARBA" id="ARBA00023167"/>
    </source>
</evidence>
<dbReference type="PANTHER" id="PTHR19384:SF84">
    <property type="entry name" value="METHIONINE SYNTHASE REDUCTASE"/>
    <property type="match status" value="1"/>
</dbReference>
<keyword evidence="8" id="KW-0521">NADP</keyword>
<dbReference type="FunFam" id="3.40.50.80:FF:000018">
    <property type="entry name" value="NADPH--cytochrome P450 reductase"/>
    <property type="match status" value="1"/>
</dbReference>
<dbReference type="Gene3D" id="1.20.990.10">
    <property type="entry name" value="NADPH-cytochrome p450 Reductase, Chain A, domain 3"/>
    <property type="match status" value="1"/>
</dbReference>
<evidence type="ECO:0000256" key="6">
    <source>
        <dbReference type="ARBA" id="ARBA00022691"/>
    </source>
</evidence>
<evidence type="ECO:0000256" key="5">
    <source>
        <dbReference type="ARBA" id="ARBA00022643"/>
    </source>
</evidence>
<organism evidence="16 17">
    <name type="scientific">Patella caerulea</name>
    <name type="common">Rayed Mediterranean limpet</name>
    <dbReference type="NCBI Taxonomy" id="87958"/>
    <lineage>
        <taxon>Eukaryota</taxon>
        <taxon>Metazoa</taxon>
        <taxon>Spiralia</taxon>
        <taxon>Lophotrochozoa</taxon>
        <taxon>Mollusca</taxon>
        <taxon>Gastropoda</taxon>
        <taxon>Patellogastropoda</taxon>
        <taxon>Patelloidea</taxon>
        <taxon>Patellidae</taxon>
        <taxon>Patella</taxon>
    </lineage>
</organism>
<dbReference type="GO" id="GO:0050660">
    <property type="term" value="F:flavin adenine dinucleotide binding"/>
    <property type="evidence" value="ECO:0007669"/>
    <property type="project" value="TreeGrafter"/>
</dbReference>
<dbReference type="PROSITE" id="PS51384">
    <property type="entry name" value="FAD_FR"/>
    <property type="match status" value="1"/>
</dbReference>
<proteinExistence type="predicted"/>
<evidence type="ECO:0000256" key="2">
    <source>
        <dbReference type="ARBA" id="ARBA00001974"/>
    </source>
</evidence>
<feature type="region of interest" description="Disordered" evidence="13">
    <location>
        <begin position="222"/>
        <end position="251"/>
    </location>
</feature>
<evidence type="ECO:0000259" key="14">
    <source>
        <dbReference type="PROSITE" id="PS50902"/>
    </source>
</evidence>
<evidence type="ECO:0000313" key="16">
    <source>
        <dbReference type="EMBL" id="KAK6182148.1"/>
    </source>
</evidence>
<feature type="domain" description="Flavodoxin-like" evidence="14">
    <location>
        <begin position="9"/>
        <end position="152"/>
    </location>
</feature>
<keyword evidence="5" id="KW-0288">FMN</keyword>